<dbReference type="GO" id="GO:0016020">
    <property type="term" value="C:membrane"/>
    <property type="evidence" value="ECO:0007669"/>
    <property type="project" value="InterPro"/>
</dbReference>
<dbReference type="AlphaFoldDB" id="A0A9Q5QW74"/>
<dbReference type="InterPro" id="IPR003644">
    <property type="entry name" value="Calx_beta"/>
</dbReference>
<dbReference type="PANTHER" id="PTHR46682">
    <property type="entry name" value="ADHESION G-PROTEIN COUPLED RECEPTOR V1"/>
    <property type="match status" value="1"/>
</dbReference>
<name>A0A9Q5QW74_9CYAN</name>
<dbReference type="Pfam" id="PF03160">
    <property type="entry name" value="Calx-beta"/>
    <property type="match status" value="3"/>
</dbReference>
<evidence type="ECO:0000259" key="4">
    <source>
        <dbReference type="SMART" id="SM00237"/>
    </source>
</evidence>
<evidence type="ECO:0000256" key="1">
    <source>
        <dbReference type="ARBA" id="ARBA00022729"/>
    </source>
</evidence>
<sequence length="876" mass="90406">MSQENKNKLNRARVLVMEQLQTFASRGDFWTVFAVPFGQSYDPNRGEALRSQWLSGEGVLPTEIVSQQTLGNAVGAYGKGKIFLSEQFIANGTSSELVRVLLEEYGHHVDAQVNVTDSLGDEGAIFAAVVQGEILEGAALAQLRAEDDSNWISVDGERVLVEESGSVTRTPIAPASSGRTRYEVGNGSAFAALKSDGSVVTWGFSDRGGDSSSVASQLTSGVTQIFSNSLAFAALKSNGSVVTWGYSSSGGDSSSVASQLTSGVTQIFSTRFAFAALKSNGSVVTWGYSDWGGNSSSVASQLTSGVTQIFSTRFAFAALKSNGSVVTWGDSSCGGNSSIATWNSTGNYSYVSVASQLTSGVTQIFSTDAAFAALKSNGSVVTWGDSRYGGDSSIATWKSNTGNYSYVSVASQLTSGVVSFADPFNDDRLVLSTSESSVTLAVSPSSVTEDGSSNLVYTFTRTGVISNALTVNYTLGGTATSGTDYGTIGTSVTFAANSSTATVTVDPTADTTVESDETVSLTLASGTGYTIDTTSAVTGTITNDDTQVTLAVSPSSVTEDGSSNLVYTFTRTGDTANTLTVNYTVGGTATNGSDYGTIGTSVTFAANSSTATVTVDPTADTTVESDETVSLTLASSTSYTIGTTSAVTGTITNDDILLPVITLTVFPSSVTEDGPQNLFYTFIRSGDTANALTVNYTVGGTATFNSDYTQREAASFTNTSGSITFAPGASTATFIIDPASDTVVEGNESVSISLTSGTGYTIGTISAVSGSILDNDVTPGTVVRTPIAPALPDRTGYEVRNRVAFAALKSDGSVVTWGYSYWGGDSSSVASQLTSGVTQIFSNDGAFAALKSNGSVVTWGIDWIGGQYCSVKEKKG</sequence>
<dbReference type="GO" id="GO:0004930">
    <property type="term" value="F:G protein-coupled receptor activity"/>
    <property type="evidence" value="ECO:0007669"/>
    <property type="project" value="InterPro"/>
</dbReference>
<dbReference type="Proteomes" id="UP000190056">
    <property type="component" value="Unassembled WGS sequence"/>
</dbReference>
<keyword evidence="1" id="KW-0732">Signal</keyword>
<proteinExistence type="predicted"/>
<protein>
    <recommendedName>
        <fullName evidence="4">Calx-beta domain-containing protein</fullName>
    </recommendedName>
</protein>
<comment type="caution">
    <text evidence="5">The sequence shown here is derived from an EMBL/GenBank/DDBJ whole genome shotgun (WGS) entry which is preliminary data.</text>
</comment>
<dbReference type="SMART" id="SM00237">
    <property type="entry name" value="Calx_beta"/>
    <property type="match status" value="3"/>
</dbReference>
<feature type="domain" description="Calx-beta" evidence="4">
    <location>
        <begin position="427"/>
        <end position="524"/>
    </location>
</feature>
<dbReference type="Gene3D" id="2.60.40.2030">
    <property type="match status" value="3"/>
</dbReference>
<gene>
    <name evidence="5" type="ORF">CENA302_11750</name>
</gene>
<dbReference type="Gene3D" id="2.130.10.30">
    <property type="entry name" value="Regulator of chromosome condensation 1/beta-lactamase-inhibitor protein II"/>
    <property type="match status" value="2"/>
</dbReference>
<evidence type="ECO:0000256" key="3">
    <source>
        <dbReference type="ARBA" id="ARBA00022837"/>
    </source>
</evidence>
<keyword evidence="2" id="KW-0677">Repeat</keyword>
<accession>A0A9Q5QW74</accession>
<dbReference type="RefSeq" id="WP_218670062.1">
    <property type="nucleotide sequence ID" value="NZ_MTPU01000052.1"/>
</dbReference>
<feature type="domain" description="Calx-beta" evidence="4">
    <location>
        <begin position="537"/>
        <end position="634"/>
    </location>
</feature>
<evidence type="ECO:0000313" key="6">
    <source>
        <dbReference type="Proteomes" id="UP000190056"/>
    </source>
</evidence>
<keyword evidence="3" id="KW-0106">Calcium</keyword>
<dbReference type="SUPFAM" id="SSF50985">
    <property type="entry name" value="RCC1/BLIP-II"/>
    <property type="match status" value="2"/>
</dbReference>
<organism evidence="5 6">
    <name type="scientific">Cylindrospermopsis raciborskii CENA302</name>
    <dbReference type="NCBI Taxonomy" id="1170768"/>
    <lineage>
        <taxon>Bacteria</taxon>
        <taxon>Bacillati</taxon>
        <taxon>Cyanobacteriota</taxon>
        <taxon>Cyanophyceae</taxon>
        <taxon>Nostocales</taxon>
        <taxon>Aphanizomenonaceae</taxon>
        <taxon>Cylindrospermopsis</taxon>
    </lineage>
</organism>
<dbReference type="InterPro" id="IPR009091">
    <property type="entry name" value="RCC1/BLIP-II"/>
</dbReference>
<dbReference type="SUPFAM" id="SSF141072">
    <property type="entry name" value="CalX-like"/>
    <property type="match status" value="3"/>
</dbReference>
<reference evidence="5 6" key="1">
    <citation type="submission" date="2017-01" db="EMBL/GenBank/DDBJ databases">
        <authorList>
            <person name="Abreu V.A."/>
            <person name="Popin R.V."/>
            <person name="Rigonato J."/>
            <person name="Andreote A.P."/>
            <person name="Schaker P.C."/>
            <person name="Hoff-Risseti C."/>
            <person name="Alvarenga D.O."/>
            <person name="Varani A.M."/>
            <person name="Fiore M.F."/>
        </authorList>
    </citation>
    <scope>NUCLEOTIDE SEQUENCE [LARGE SCALE GENOMIC DNA]</scope>
    <source>
        <strain evidence="5 6">CENA302</strain>
    </source>
</reference>
<feature type="domain" description="Calx-beta" evidence="4">
    <location>
        <begin position="647"/>
        <end position="755"/>
    </location>
</feature>
<dbReference type="EMBL" id="MTPU01000052">
    <property type="protein sequence ID" value="OPH09315.1"/>
    <property type="molecule type" value="Genomic_DNA"/>
</dbReference>
<dbReference type="InterPro" id="IPR038081">
    <property type="entry name" value="CalX-like_sf"/>
</dbReference>
<evidence type="ECO:0000313" key="5">
    <source>
        <dbReference type="EMBL" id="OPH09315.1"/>
    </source>
</evidence>
<dbReference type="InterPro" id="IPR026919">
    <property type="entry name" value="ADGRV1"/>
</dbReference>
<evidence type="ECO:0000256" key="2">
    <source>
        <dbReference type="ARBA" id="ARBA00022737"/>
    </source>
</evidence>
<dbReference type="PANTHER" id="PTHR46682:SF1">
    <property type="entry name" value="ADHESION G-PROTEIN COUPLED RECEPTOR V1"/>
    <property type="match status" value="1"/>
</dbReference>